<gene>
    <name evidence="2" type="ORF">FHU33_1762</name>
</gene>
<dbReference type="GO" id="GO:0016779">
    <property type="term" value="F:nucleotidyltransferase activity"/>
    <property type="evidence" value="ECO:0007669"/>
    <property type="project" value="InterPro"/>
</dbReference>
<keyword evidence="1" id="KW-0051">Antiviral defense</keyword>
<dbReference type="Pfam" id="PF18144">
    <property type="entry name" value="SMODS"/>
    <property type="match status" value="1"/>
</dbReference>
<dbReference type="Proteomes" id="UP000319865">
    <property type="component" value="Unassembled WGS sequence"/>
</dbReference>
<dbReference type="AlphaFoldDB" id="A0A543PE56"/>
<reference evidence="2 3" key="1">
    <citation type="submission" date="2019-06" db="EMBL/GenBank/DDBJ databases">
        <title>Sequencing the genomes of 1000 actinobacteria strains.</title>
        <authorList>
            <person name="Klenk H.-P."/>
        </authorList>
    </citation>
    <scope>NUCLEOTIDE SEQUENCE [LARGE SCALE GENOMIC DNA]</scope>
    <source>
        <strain evidence="2 3">DSM 46837</strain>
    </source>
</reference>
<evidence type="ECO:0000256" key="1">
    <source>
        <dbReference type="ARBA" id="ARBA00023118"/>
    </source>
</evidence>
<dbReference type="OrthoDB" id="2082416at2"/>
<keyword evidence="3" id="KW-1185">Reference proteome</keyword>
<organism evidence="2 3">
    <name type="scientific">Blastococcus colisei</name>
    <dbReference type="NCBI Taxonomy" id="1564162"/>
    <lineage>
        <taxon>Bacteria</taxon>
        <taxon>Bacillati</taxon>
        <taxon>Actinomycetota</taxon>
        <taxon>Actinomycetes</taxon>
        <taxon>Geodermatophilales</taxon>
        <taxon>Geodermatophilaceae</taxon>
        <taxon>Blastococcus</taxon>
    </lineage>
</organism>
<comment type="caution">
    <text evidence="2">The sequence shown here is derived from an EMBL/GenBank/DDBJ whole genome shotgun (WGS) entry which is preliminary data.</text>
</comment>
<accession>A0A543PE56</accession>
<dbReference type="CDD" id="cd05400">
    <property type="entry name" value="NT_2-5OAS_ClassI-CCAase"/>
    <property type="match status" value="1"/>
</dbReference>
<protein>
    <recommendedName>
        <fullName evidence="4">Nucleotidyltransferase-like protein</fullName>
    </recommendedName>
</protein>
<proteinExistence type="predicted"/>
<evidence type="ECO:0008006" key="4">
    <source>
        <dbReference type="Google" id="ProtNLM"/>
    </source>
</evidence>
<dbReference type="InterPro" id="IPR006116">
    <property type="entry name" value="NT_2-5OAS_ClassI-CCAase"/>
</dbReference>
<dbReference type="RefSeq" id="WP_142024993.1">
    <property type="nucleotide sequence ID" value="NZ_VFQE01000001.1"/>
</dbReference>
<evidence type="ECO:0000313" key="3">
    <source>
        <dbReference type="Proteomes" id="UP000319865"/>
    </source>
</evidence>
<dbReference type="GO" id="GO:0051607">
    <property type="term" value="P:defense response to virus"/>
    <property type="evidence" value="ECO:0007669"/>
    <property type="project" value="UniProtKB-KW"/>
</dbReference>
<evidence type="ECO:0000313" key="2">
    <source>
        <dbReference type="EMBL" id="TQN42363.1"/>
    </source>
</evidence>
<dbReference type="EMBL" id="VFQE01000001">
    <property type="protein sequence ID" value="TQN42363.1"/>
    <property type="molecule type" value="Genomic_DNA"/>
</dbReference>
<sequence length="286" mass="32158">MTTTLDEFVKTLAPAQYDKATVAERHQAMEIAVAVSSLRGGTWFESGSWSHGTALKGHSDVDFMIPCSGSRPVYPSSALTTLKTSLAQSHWAIRDRRISSPTVKVEFFTAPHFEVVPAWHYNTVGEDKVFLIPGPGDQWEESAPRAHLRFVTEQNDRLGKKVKPLARLLKQWKAATGAPVSSFYLEMRTAEYAKGEDFISFHIDMRRLMGRLINHGLRDMNDPAGRVSRIRAVSSEESRRKTVRLLQEAKGHLDAAYDLDGQPGQASPYWSHMYDVFGSSFPYPTW</sequence>
<name>A0A543PE56_9ACTN</name>